<proteinExistence type="predicted"/>
<keyword evidence="2" id="KW-0732">Signal</keyword>
<evidence type="ECO:0000256" key="1">
    <source>
        <dbReference type="SAM" id="MobiDB-lite"/>
    </source>
</evidence>
<protein>
    <submittedName>
        <fullName evidence="3">Uncharacterized protein</fullName>
    </submittedName>
</protein>
<accession>A0ABQ1NWW9</accession>
<feature type="region of interest" description="Disordered" evidence="1">
    <location>
        <begin position="28"/>
        <end position="103"/>
    </location>
</feature>
<sequence>MKFQNIVYTTALTIAMGAGSGVAVAGNHADAQEHGKNHAEANDTMTNENAKNNNLNTNDVEAMREEANDEALPNSGNRAVPGAPKAGKNPAIDSEAGEHDLVD</sequence>
<dbReference type="Proteomes" id="UP000638188">
    <property type="component" value="Unassembled WGS sequence"/>
</dbReference>
<feature type="signal peptide" evidence="2">
    <location>
        <begin position="1"/>
        <end position="25"/>
    </location>
</feature>
<feature type="compositionally biased region" description="Low complexity" evidence="1">
    <location>
        <begin position="42"/>
        <end position="58"/>
    </location>
</feature>
<evidence type="ECO:0000256" key="2">
    <source>
        <dbReference type="SAM" id="SignalP"/>
    </source>
</evidence>
<evidence type="ECO:0000313" key="4">
    <source>
        <dbReference type="Proteomes" id="UP000638188"/>
    </source>
</evidence>
<feature type="compositionally biased region" description="Basic and acidic residues" evidence="1">
    <location>
        <begin position="30"/>
        <end position="41"/>
    </location>
</feature>
<reference evidence="4" key="1">
    <citation type="journal article" date="2019" name="Int. J. Syst. Evol. Microbiol.">
        <title>The Global Catalogue of Microorganisms (GCM) 10K type strain sequencing project: providing services to taxonomists for standard genome sequencing and annotation.</title>
        <authorList>
            <consortium name="The Broad Institute Genomics Platform"/>
            <consortium name="The Broad Institute Genome Sequencing Center for Infectious Disease"/>
            <person name="Wu L."/>
            <person name="Ma J."/>
        </authorList>
    </citation>
    <scope>NUCLEOTIDE SEQUENCE [LARGE SCALE GENOMIC DNA]</scope>
    <source>
        <strain evidence="4">CGMCC 1.12482</strain>
    </source>
</reference>
<evidence type="ECO:0000313" key="3">
    <source>
        <dbReference type="EMBL" id="GGC86712.1"/>
    </source>
</evidence>
<comment type="caution">
    <text evidence="3">The sequence shown here is derived from an EMBL/GenBank/DDBJ whole genome shotgun (WGS) entry which is preliminary data.</text>
</comment>
<feature type="chain" id="PRO_5046023014" evidence="2">
    <location>
        <begin position="26"/>
        <end position="103"/>
    </location>
</feature>
<dbReference type="RefSeq" id="WP_150277590.1">
    <property type="nucleotide sequence ID" value="NZ_BMFF01000001.1"/>
</dbReference>
<name>A0ABQ1NWW9_9GAMM</name>
<keyword evidence="4" id="KW-1185">Reference proteome</keyword>
<organism evidence="3 4">
    <name type="scientific">Halopseudomonas salina</name>
    <dbReference type="NCBI Taxonomy" id="1323744"/>
    <lineage>
        <taxon>Bacteria</taxon>
        <taxon>Pseudomonadati</taxon>
        <taxon>Pseudomonadota</taxon>
        <taxon>Gammaproteobacteria</taxon>
        <taxon>Pseudomonadales</taxon>
        <taxon>Pseudomonadaceae</taxon>
        <taxon>Halopseudomonas</taxon>
    </lineage>
</organism>
<dbReference type="EMBL" id="BMFF01000001">
    <property type="protein sequence ID" value="GGC86712.1"/>
    <property type="molecule type" value="Genomic_DNA"/>
</dbReference>
<gene>
    <name evidence="3" type="ORF">GCM10007418_03110</name>
</gene>